<feature type="transmembrane region" description="Helical" evidence="2">
    <location>
        <begin position="107"/>
        <end position="127"/>
    </location>
</feature>
<keyword evidence="2" id="KW-0472">Membrane</keyword>
<dbReference type="PANTHER" id="PTHR10422:SF40">
    <property type="entry name" value="CYTOCHROME C OXIDASE SUBUNIT I"/>
    <property type="match status" value="1"/>
</dbReference>
<dbReference type="InterPro" id="IPR023616">
    <property type="entry name" value="Cyt_c_oxase-like_su1_dom"/>
</dbReference>
<keyword evidence="1" id="KW-0813">Transport</keyword>
<feature type="transmembrane region" description="Helical" evidence="2">
    <location>
        <begin position="79"/>
        <end position="100"/>
    </location>
</feature>
<dbReference type="InterPro" id="IPR036927">
    <property type="entry name" value="Cyt_c_oxase-like_su1_sf"/>
</dbReference>
<feature type="transmembrane region" description="Helical" evidence="2">
    <location>
        <begin position="240"/>
        <end position="257"/>
    </location>
</feature>
<feature type="transmembrane region" description="Helical" evidence="2">
    <location>
        <begin position="474"/>
        <end position="503"/>
    </location>
</feature>
<sequence>MAVAVEGGEKWFRTCDVTGFKVDVRAEKIAKVNAVMAVVSFLIAVIAALLLVFTRWQLFHILPVDWYYRVLTLHGLDALVFWIIFFELAALTFASTAFLNTRMSSPAAGWLGTLLAIVGWLLVNYTILAGQADVLMTSYAPLKAHPLFYLGMILFAVGALVIVTTFFANLMIWRRENPGQSLPLFVYGLMAAAIIAVITIVSGAIIYIPTFLWSLGIIKDIDPAVYKLVWWGLGHPSQQINVAAHVSVWYLLAFLTVGGTSINEKVSRFAFVLYIVAINVASAHHLLVDPAVSPVWKVWNTSYVMYLAVFASMIHAFAVPSAIEVAQRRKGFTKGLFEWLKAAPWGNPGFSGLMLSLIIFGFIGGITGVVNGMEQTNIIVHNTISVTGHFKGAVVGGTALAFMSVTYYLIPLLFRKKIAFYGVAKYVPWLFGIGIAILGVSMYILGAFGVPRRHWDITFSGGPFTYTFNPVTDFFWALFGLGGALAVIGALIWILQVVVSVFFGQPFNGPKDLQIPIAEPPPPAKGEHEGFAAPGTFVLVLLFMVTFIIFVALNYGWLSAMWEVK</sequence>
<dbReference type="GO" id="GO:0016020">
    <property type="term" value="C:membrane"/>
    <property type="evidence" value="ECO:0007669"/>
    <property type="project" value="InterPro"/>
</dbReference>
<dbReference type="GO" id="GO:0004129">
    <property type="term" value="F:cytochrome-c oxidase activity"/>
    <property type="evidence" value="ECO:0007669"/>
    <property type="project" value="InterPro"/>
</dbReference>
<dbReference type="GO" id="GO:0020037">
    <property type="term" value="F:heme binding"/>
    <property type="evidence" value="ECO:0007669"/>
    <property type="project" value="InterPro"/>
</dbReference>
<feature type="domain" description="Cytochrome oxidase subunit I profile" evidence="3">
    <location>
        <begin position="11"/>
        <end position="537"/>
    </location>
</feature>
<comment type="caution">
    <text evidence="4">The sequence shown here is derived from an EMBL/GenBank/DDBJ whole genome shotgun (WGS) entry which is preliminary data.</text>
</comment>
<feature type="transmembrane region" description="Helical" evidence="2">
    <location>
        <begin position="147"/>
        <end position="172"/>
    </location>
</feature>
<keyword evidence="5" id="KW-1185">Reference proteome</keyword>
<accession>A0A497XPD2</accession>
<dbReference type="SUPFAM" id="SSF81442">
    <property type="entry name" value="Cytochrome c oxidase subunit I-like"/>
    <property type="match status" value="1"/>
</dbReference>
<feature type="transmembrane region" description="Helical" evidence="2">
    <location>
        <begin position="269"/>
        <end position="288"/>
    </location>
</feature>
<feature type="transmembrane region" description="Helical" evidence="2">
    <location>
        <begin position="347"/>
        <end position="370"/>
    </location>
</feature>
<gene>
    <name evidence="4" type="ORF">BCF55_1120</name>
</gene>
<feature type="transmembrane region" description="Helical" evidence="2">
    <location>
        <begin position="537"/>
        <end position="558"/>
    </location>
</feature>
<feature type="transmembrane region" description="Helical" evidence="2">
    <location>
        <begin position="390"/>
        <end position="414"/>
    </location>
</feature>
<dbReference type="InterPro" id="IPR000883">
    <property type="entry name" value="Cyt_C_Oxase_1"/>
</dbReference>
<evidence type="ECO:0000313" key="5">
    <source>
        <dbReference type="Proteomes" id="UP000267841"/>
    </source>
</evidence>
<evidence type="ECO:0000256" key="1">
    <source>
        <dbReference type="ARBA" id="ARBA00022660"/>
    </source>
</evidence>
<feature type="transmembrane region" description="Helical" evidence="2">
    <location>
        <begin position="184"/>
        <end position="208"/>
    </location>
</feature>
<keyword evidence="1" id="KW-0679">Respiratory chain</keyword>
<dbReference type="PROSITE" id="PS50855">
    <property type="entry name" value="COX1"/>
    <property type="match status" value="1"/>
</dbReference>
<dbReference type="EMBL" id="RCCJ01000001">
    <property type="protein sequence ID" value="RLJ70836.1"/>
    <property type="molecule type" value="Genomic_DNA"/>
</dbReference>
<evidence type="ECO:0000313" key="4">
    <source>
        <dbReference type="EMBL" id="RLJ70836.1"/>
    </source>
</evidence>
<dbReference type="RefSeq" id="WP_121011183.1">
    <property type="nucleotide sequence ID" value="NZ_RCCJ01000001.1"/>
</dbReference>
<feature type="transmembrane region" description="Helical" evidence="2">
    <location>
        <begin position="34"/>
        <end position="59"/>
    </location>
</feature>
<feature type="transmembrane region" description="Helical" evidence="2">
    <location>
        <begin position="426"/>
        <end position="450"/>
    </location>
</feature>
<dbReference type="OrthoDB" id="9764568at2"/>
<dbReference type="Gene3D" id="1.20.210.10">
    <property type="entry name" value="Cytochrome c oxidase-like, subunit I domain"/>
    <property type="match status" value="1"/>
</dbReference>
<dbReference type="GO" id="GO:0009060">
    <property type="term" value="P:aerobic respiration"/>
    <property type="evidence" value="ECO:0007669"/>
    <property type="project" value="InterPro"/>
</dbReference>
<reference evidence="4 5" key="1">
    <citation type="submission" date="2018-10" db="EMBL/GenBank/DDBJ databases">
        <title>Genomic Encyclopedia of Archaeal and Bacterial Type Strains, Phase II (KMG-II): from individual species to whole genera.</title>
        <authorList>
            <person name="Goeker M."/>
        </authorList>
    </citation>
    <scope>NUCLEOTIDE SEQUENCE [LARGE SCALE GENOMIC DNA]</scope>
    <source>
        <strain evidence="4 5">DSM 16510</strain>
    </source>
</reference>
<dbReference type="Proteomes" id="UP000267841">
    <property type="component" value="Unassembled WGS sequence"/>
</dbReference>
<dbReference type="PRINTS" id="PR01165">
    <property type="entry name" value="CYCOXIDASEI"/>
</dbReference>
<keyword evidence="2" id="KW-0812">Transmembrane</keyword>
<proteinExistence type="predicted"/>
<keyword evidence="1" id="KW-0249">Electron transport</keyword>
<dbReference type="AlphaFoldDB" id="A0A497XPD2"/>
<evidence type="ECO:0000259" key="3">
    <source>
        <dbReference type="PROSITE" id="PS50855"/>
    </source>
</evidence>
<dbReference type="PANTHER" id="PTHR10422">
    <property type="entry name" value="CYTOCHROME C OXIDASE SUBUNIT 1"/>
    <property type="match status" value="1"/>
</dbReference>
<keyword evidence="2" id="KW-1133">Transmembrane helix</keyword>
<name>A0A497XPD2_9AQUI</name>
<feature type="transmembrane region" description="Helical" evidence="2">
    <location>
        <begin position="303"/>
        <end position="326"/>
    </location>
</feature>
<dbReference type="Pfam" id="PF00115">
    <property type="entry name" value="COX1"/>
    <property type="match status" value="1"/>
</dbReference>
<evidence type="ECO:0000256" key="2">
    <source>
        <dbReference type="SAM" id="Phobius"/>
    </source>
</evidence>
<protein>
    <submittedName>
        <fullName evidence="4">Cytochrome c oxidase subunit 1</fullName>
    </submittedName>
</protein>
<organism evidence="4 5">
    <name type="scientific">Hydrogenivirga caldilitoris</name>
    <dbReference type="NCBI Taxonomy" id="246264"/>
    <lineage>
        <taxon>Bacteria</taxon>
        <taxon>Pseudomonadati</taxon>
        <taxon>Aquificota</taxon>
        <taxon>Aquificia</taxon>
        <taxon>Aquificales</taxon>
        <taxon>Aquificaceae</taxon>
        <taxon>Hydrogenivirga</taxon>
    </lineage>
</organism>